<dbReference type="Pfam" id="PF12697">
    <property type="entry name" value="Abhydrolase_6"/>
    <property type="match status" value="1"/>
</dbReference>
<dbReference type="AlphaFoldDB" id="A0A100VXX3"/>
<protein>
    <submittedName>
        <fullName evidence="2">Alpha/beta hydrolase fold</fullName>
    </submittedName>
</protein>
<dbReference type="RefSeq" id="WP_062828732.1">
    <property type="nucleotide sequence ID" value="NZ_BCSX01000021.1"/>
</dbReference>
<evidence type="ECO:0000313" key="2">
    <source>
        <dbReference type="EMBL" id="GAS88004.1"/>
    </source>
</evidence>
<dbReference type="PRINTS" id="PR00111">
    <property type="entry name" value="ABHYDROLASE"/>
</dbReference>
<organism evidence="2 3">
    <name type="scientific">Mycolicibacterium brisbanense</name>
    <dbReference type="NCBI Taxonomy" id="146020"/>
    <lineage>
        <taxon>Bacteria</taxon>
        <taxon>Bacillati</taxon>
        <taxon>Actinomycetota</taxon>
        <taxon>Actinomycetes</taxon>
        <taxon>Mycobacteriales</taxon>
        <taxon>Mycobacteriaceae</taxon>
        <taxon>Mycolicibacterium</taxon>
    </lineage>
</organism>
<dbReference type="PANTHER" id="PTHR43689:SF8">
    <property type="entry name" value="ALPHA_BETA-HYDROLASES SUPERFAMILY PROTEIN"/>
    <property type="match status" value="1"/>
</dbReference>
<dbReference type="SUPFAM" id="SSF53474">
    <property type="entry name" value="alpha/beta-Hydrolases"/>
    <property type="match status" value="1"/>
</dbReference>
<reference evidence="3" key="1">
    <citation type="journal article" date="2016" name="Genome Announc.">
        <title>Draft Genome Sequences of Five Rapidly Growing Mycobacterium Species, M. thermoresistibile, M. fortuitum subsp. acetamidolyticum, M. canariasense, M. brisbanense, and M. novocastrense.</title>
        <authorList>
            <person name="Katahira K."/>
            <person name="Ogura Y."/>
            <person name="Gotoh Y."/>
            <person name="Hayashi T."/>
        </authorList>
    </citation>
    <scope>NUCLEOTIDE SEQUENCE [LARGE SCALE GENOMIC DNA]</scope>
    <source>
        <strain evidence="3">JCM15654</strain>
    </source>
</reference>
<dbReference type="Proteomes" id="UP000069620">
    <property type="component" value="Unassembled WGS sequence"/>
</dbReference>
<dbReference type="EMBL" id="BCSX01000021">
    <property type="protein sequence ID" value="GAS88004.1"/>
    <property type="molecule type" value="Genomic_DNA"/>
</dbReference>
<reference evidence="3" key="2">
    <citation type="submission" date="2016-02" db="EMBL/GenBank/DDBJ databases">
        <title>Draft genome sequence of five rapidly growing Mycobacterium species.</title>
        <authorList>
            <person name="Katahira K."/>
            <person name="Gotou Y."/>
            <person name="Iida K."/>
            <person name="Ogura Y."/>
            <person name="Hayashi T."/>
        </authorList>
    </citation>
    <scope>NUCLEOTIDE SEQUENCE [LARGE SCALE GENOMIC DNA]</scope>
    <source>
        <strain evidence="3">JCM15654</strain>
    </source>
</reference>
<dbReference type="PANTHER" id="PTHR43689">
    <property type="entry name" value="HYDROLASE"/>
    <property type="match status" value="1"/>
</dbReference>
<comment type="caution">
    <text evidence="2">The sequence shown here is derived from an EMBL/GenBank/DDBJ whole genome shotgun (WGS) entry which is preliminary data.</text>
</comment>
<gene>
    <name evidence="2" type="ORF">RMCB_2100</name>
</gene>
<dbReference type="PRINTS" id="PR00412">
    <property type="entry name" value="EPOXHYDRLASE"/>
</dbReference>
<name>A0A100VXX3_9MYCO</name>
<dbReference type="InterPro" id="IPR029058">
    <property type="entry name" value="AB_hydrolase_fold"/>
</dbReference>
<dbReference type="STRING" id="146020.RMCB_2100"/>
<dbReference type="GO" id="GO:0016787">
    <property type="term" value="F:hydrolase activity"/>
    <property type="evidence" value="ECO:0007669"/>
    <property type="project" value="UniProtKB-KW"/>
</dbReference>
<dbReference type="InterPro" id="IPR000073">
    <property type="entry name" value="AB_hydrolase_1"/>
</dbReference>
<evidence type="ECO:0000313" key="3">
    <source>
        <dbReference type="Proteomes" id="UP000069620"/>
    </source>
</evidence>
<proteinExistence type="predicted"/>
<sequence>MIAESRATFAGVETRVLSVPGSGTPVVLLHGYADSADTWRPVLTRLECLGHKAVAVDLPGFGRAALRAPGPLLPQFDAFADALLQELGPVVLVGNSLGAATAVRAAAHNSDLVNALVALDDPLNARHWIARLARRRAVPEIVWAWVARMPVPAGALRWVTVRAVPKVLYGPGVTADPEVVAYWSTVVSGSPGIAELGRDAFRYAHEALGTHRDVQVSCPTVVVHGRRDFIIPARASRVLHQQITGSELVILPRSGHCPQLDNPDAVTRIIAELLGRAHGRTESAG</sequence>
<keyword evidence="2" id="KW-0378">Hydrolase</keyword>
<keyword evidence="3" id="KW-1185">Reference proteome</keyword>
<evidence type="ECO:0000259" key="1">
    <source>
        <dbReference type="Pfam" id="PF12697"/>
    </source>
</evidence>
<dbReference type="InterPro" id="IPR000639">
    <property type="entry name" value="Epox_hydrolase-like"/>
</dbReference>
<dbReference type="Gene3D" id="3.40.50.1820">
    <property type="entry name" value="alpha/beta hydrolase"/>
    <property type="match status" value="1"/>
</dbReference>
<dbReference type="OrthoDB" id="9770427at2"/>
<feature type="domain" description="AB hydrolase-1" evidence="1">
    <location>
        <begin position="26"/>
        <end position="267"/>
    </location>
</feature>
<accession>A0A100VXX3</accession>